<evidence type="ECO:0000259" key="2">
    <source>
        <dbReference type="PROSITE" id="PS50943"/>
    </source>
</evidence>
<proteinExistence type="predicted"/>
<dbReference type="AlphaFoldDB" id="A0A1K0FE38"/>
<sequence>MSPSPGLGEEDIEVLPVVVVSQTFRARPSALPDIRDLFRRQLTASPVSDEDVRTLCDRVADVLLEVAGTNGAIQISLRIFPTSAEVDVLMALDREPVPGRGTTPALRPGDPTGVGTDPVPDRGAPIAQSRPESKPPLAMPAPKRAEGSFATWLSARLRAEGMSMEMAARALQVSTKTISRWVSGTTEPRLRDLYRIRHVFGEPPLH</sequence>
<dbReference type="SMART" id="SM00530">
    <property type="entry name" value="HTH_XRE"/>
    <property type="match status" value="1"/>
</dbReference>
<gene>
    <name evidence="3" type="ORF">BG844_28645</name>
</gene>
<dbReference type="Proteomes" id="UP000182486">
    <property type="component" value="Unassembled WGS sequence"/>
</dbReference>
<dbReference type="RefSeq" id="WP_071808422.1">
    <property type="nucleotide sequence ID" value="NZ_MEIA01000439.1"/>
</dbReference>
<protein>
    <recommendedName>
        <fullName evidence="2">HTH cro/C1-type domain-containing protein</fullName>
    </recommendedName>
</protein>
<dbReference type="CDD" id="cd00093">
    <property type="entry name" value="HTH_XRE"/>
    <property type="match status" value="1"/>
</dbReference>
<dbReference type="GO" id="GO:0003677">
    <property type="term" value="F:DNA binding"/>
    <property type="evidence" value="ECO:0007669"/>
    <property type="project" value="InterPro"/>
</dbReference>
<accession>A0A1K0FE38</accession>
<dbReference type="Pfam" id="PF01381">
    <property type="entry name" value="HTH_3"/>
    <property type="match status" value="1"/>
</dbReference>
<organism evidence="3 4">
    <name type="scientific">Couchioplanes caeruleus subsp. caeruleus</name>
    <dbReference type="NCBI Taxonomy" id="56427"/>
    <lineage>
        <taxon>Bacteria</taxon>
        <taxon>Bacillati</taxon>
        <taxon>Actinomycetota</taxon>
        <taxon>Actinomycetes</taxon>
        <taxon>Micromonosporales</taxon>
        <taxon>Micromonosporaceae</taxon>
        <taxon>Couchioplanes</taxon>
    </lineage>
</organism>
<evidence type="ECO:0000256" key="1">
    <source>
        <dbReference type="SAM" id="MobiDB-lite"/>
    </source>
</evidence>
<dbReference type="SUPFAM" id="SSF47413">
    <property type="entry name" value="lambda repressor-like DNA-binding domains"/>
    <property type="match status" value="1"/>
</dbReference>
<evidence type="ECO:0000313" key="3">
    <source>
        <dbReference type="EMBL" id="OJF11109.1"/>
    </source>
</evidence>
<name>A0A1K0FE38_9ACTN</name>
<dbReference type="InterPro" id="IPR010982">
    <property type="entry name" value="Lambda_DNA-bd_dom_sf"/>
</dbReference>
<dbReference type="PROSITE" id="PS50943">
    <property type="entry name" value="HTH_CROC1"/>
    <property type="match status" value="1"/>
</dbReference>
<comment type="caution">
    <text evidence="3">The sequence shown here is derived from an EMBL/GenBank/DDBJ whole genome shotgun (WGS) entry which is preliminary data.</text>
</comment>
<reference evidence="3 4" key="1">
    <citation type="submission" date="2016-09" db="EMBL/GenBank/DDBJ databases">
        <title>Couchioplanes caeruleus draft genome sequence.</title>
        <authorList>
            <person name="Sheehan J."/>
            <person name="Caffrey P."/>
        </authorList>
    </citation>
    <scope>NUCLEOTIDE SEQUENCE [LARGE SCALE GENOMIC DNA]</scope>
    <source>
        <strain evidence="3 4">DSM 43634</strain>
    </source>
</reference>
<dbReference type="Gene3D" id="1.10.260.40">
    <property type="entry name" value="lambda repressor-like DNA-binding domains"/>
    <property type="match status" value="1"/>
</dbReference>
<evidence type="ECO:0000313" key="4">
    <source>
        <dbReference type="Proteomes" id="UP000182486"/>
    </source>
</evidence>
<dbReference type="EMBL" id="MEIA01000439">
    <property type="protein sequence ID" value="OJF11109.1"/>
    <property type="molecule type" value="Genomic_DNA"/>
</dbReference>
<dbReference type="InterPro" id="IPR001387">
    <property type="entry name" value="Cro/C1-type_HTH"/>
</dbReference>
<keyword evidence="4" id="KW-1185">Reference proteome</keyword>
<feature type="domain" description="HTH cro/C1-type" evidence="2">
    <location>
        <begin position="153"/>
        <end position="206"/>
    </location>
</feature>
<feature type="region of interest" description="Disordered" evidence="1">
    <location>
        <begin position="95"/>
        <end position="144"/>
    </location>
</feature>